<dbReference type="Proteomes" id="UP001257659">
    <property type="component" value="Unassembled WGS sequence"/>
</dbReference>
<name>A0ABU1K7N0_9FLAO</name>
<evidence type="ECO:0000313" key="2">
    <source>
        <dbReference type="Proteomes" id="UP001257659"/>
    </source>
</evidence>
<sequence>MLYFFGILALLLVVNTLLFLFSRNHEDSSDPRVSSAKK</sequence>
<comment type="caution">
    <text evidence="1">The sequence shown here is derived from an EMBL/GenBank/DDBJ whole genome shotgun (WGS) entry which is preliminary data.</text>
</comment>
<protein>
    <recommendedName>
        <fullName evidence="3">Photosystem II reaction center protein I</fullName>
    </recommendedName>
</protein>
<organism evidence="1 2">
    <name type="scientific">Mesonia maritima</name>
    <dbReference type="NCBI Taxonomy" id="1793873"/>
    <lineage>
        <taxon>Bacteria</taxon>
        <taxon>Pseudomonadati</taxon>
        <taxon>Bacteroidota</taxon>
        <taxon>Flavobacteriia</taxon>
        <taxon>Flavobacteriales</taxon>
        <taxon>Flavobacteriaceae</taxon>
        <taxon>Mesonia</taxon>
    </lineage>
</organism>
<accession>A0ABU1K7N0</accession>
<evidence type="ECO:0008006" key="3">
    <source>
        <dbReference type="Google" id="ProtNLM"/>
    </source>
</evidence>
<reference evidence="1 2" key="1">
    <citation type="submission" date="2023-07" db="EMBL/GenBank/DDBJ databases">
        <title>Genomic Encyclopedia of Type Strains, Phase IV (KMG-IV): sequencing the most valuable type-strain genomes for metagenomic binning, comparative biology and taxonomic classification.</title>
        <authorList>
            <person name="Goeker M."/>
        </authorList>
    </citation>
    <scope>NUCLEOTIDE SEQUENCE [LARGE SCALE GENOMIC DNA]</scope>
    <source>
        <strain evidence="1 2">DSM 102814</strain>
    </source>
</reference>
<gene>
    <name evidence="1" type="ORF">GGR31_002289</name>
</gene>
<keyword evidence="2" id="KW-1185">Reference proteome</keyword>
<proteinExistence type="predicted"/>
<dbReference type="EMBL" id="JAVDQA010000007">
    <property type="protein sequence ID" value="MDR6301619.1"/>
    <property type="molecule type" value="Genomic_DNA"/>
</dbReference>
<evidence type="ECO:0000313" key="1">
    <source>
        <dbReference type="EMBL" id="MDR6301619.1"/>
    </source>
</evidence>